<dbReference type="InterPro" id="IPR004038">
    <property type="entry name" value="Ribosomal_eL8/eL30/eS12/Gad45"/>
</dbReference>
<dbReference type="Gene3D" id="3.30.1330.30">
    <property type="match status" value="1"/>
</dbReference>
<dbReference type="PANTHER" id="PTHR11843">
    <property type="entry name" value="40S RIBOSOMAL PROTEIN S12"/>
    <property type="match status" value="1"/>
</dbReference>
<dbReference type="Pfam" id="PF01248">
    <property type="entry name" value="Ribosomal_L7Ae"/>
    <property type="match status" value="1"/>
</dbReference>
<sequence length="103" mass="11543">FMDVYQALLQVLETALIYDGLCKGVKKKATNALDKRQAHLYAVSDEPLYPKLIEATCAEPGIHLLKVEDAKQLGEWAGLLVVVKDYRMESPASNVVSEYFKNK</sequence>
<accession>A0A8S3ZCR4</accession>
<evidence type="ECO:0000256" key="1">
    <source>
        <dbReference type="ARBA" id="ARBA00005824"/>
    </source>
</evidence>
<comment type="similarity">
    <text evidence="1 4">Belongs to the eukaryotic ribosomal protein eS12 family.</text>
</comment>
<evidence type="ECO:0000259" key="5">
    <source>
        <dbReference type="Pfam" id="PF01248"/>
    </source>
</evidence>
<keyword evidence="2 4" id="KW-0689">Ribosomal protein</keyword>
<evidence type="ECO:0000313" key="7">
    <source>
        <dbReference type="Proteomes" id="UP000678393"/>
    </source>
</evidence>
<dbReference type="GO" id="GO:0006412">
    <property type="term" value="P:translation"/>
    <property type="evidence" value="ECO:0007669"/>
    <property type="project" value="InterPro"/>
</dbReference>
<keyword evidence="3 4" id="KW-0687">Ribonucleoprotein</keyword>
<evidence type="ECO:0000256" key="3">
    <source>
        <dbReference type="ARBA" id="ARBA00023274"/>
    </source>
</evidence>
<dbReference type="Proteomes" id="UP000678393">
    <property type="component" value="Unassembled WGS sequence"/>
</dbReference>
<dbReference type="GO" id="GO:0005840">
    <property type="term" value="C:ribosome"/>
    <property type="evidence" value="ECO:0007669"/>
    <property type="project" value="UniProtKB-KW"/>
</dbReference>
<feature type="domain" description="Ribosomal protein eL8/eL30/eS12/Gadd45" evidence="5">
    <location>
        <begin position="7"/>
        <end position="83"/>
    </location>
</feature>
<gene>
    <name evidence="6" type="ORF">CUNI_LOCUS12862</name>
</gene>
<dbReference type="EMBL" id="CAJHNH020002640">
    <property type="protein sequence ID" value="CAG5127304.1"/>
    <property type="molecule type" value="Genomic_DNA"/>
</dbReference>
<dbReference type="OrthoDB" id="10249311at2759"/>
<evidence type="ECO:0000313" key="6">
    <source>
        <dbReference type="EMBL" id="CAG5127304.1"/>
    </source>
</evidence>
<name>A0A8S3ZCR4_9EUPU</name>
<evidence type="ECO:0000256" key="2">
    <source>
        <dbReference type="ARBA" id="ARBA00022980"/>
    </source>
</evidence>
<proteinExistence type="inferred from homology"/>
<dbReference type="AlphaFoldDB" id="A0A8S3ZCR4"/>
<dbReference type="InterPro" id="IPR029064">
    <property type="entry name" value="Ribosomal_eL30-like_sf"/>
</dbReference>
<dbReference type="InterPro" id="IPR000530">
    <property type="entry name" value="Ribosomal_eS12"/>
</dbReference>
<protein>
    <recommendedName>
        <fullName evidence="4">40S ribosomal protein S12</fullName>
    </recommendedName>
</protein>
<dbReference type="PRINTS" id="PR00972">
    <property type="entry name" value="RIBSOMALS12E"/>
</dbReference>
<organism evidence="6 7">
    <name type="scientific">Candidula unifasciata</name>
    <dbReference type="NCBI Taxonomy" id="100452"/>
    <lineage>
        <taxon>Eukaryota</taxon>
        <taxon>Metazoa</taxon>
        <taxon>Spiralia</taxon>
        <taxon>Lophotrochozoa</taxon>
        <taxon>Mollusca</taxon>
        <taxon>Gastropoda</taxon>
        <taxon>Heterobranchia</taxon>
        <taxon>Euthyneura</taxon>
        <taxon>Panpulmonata</taxon>
        <taxon>Eupulmonata</taxon>
        <taxon>Stylommatophora</taxon>
        <taxon>Helicina</taxon>
        <taxon>Helicoidea</taxon>
        <taxon>Geomitridae</taxon>
        <taxon>Candidula</taxon>
    </lineage>
</organism>
<evidence type="ECO:0000256" key="4">
    <source>
        <dbReference type="RuleBase" id="RU000670"/>
    </source>
</evidence>
<reference evidence="6" key="1">
    <citation type="submission" date="2021-04" db="EMBL/GenBank/DDBJ databases">
        <authorList>
            <consortium name="Molecular Ecology Group"/>
        </authorList>
    </citation>
    <scope>NUCLEOTIDE SEQUENCE</scope>
</reference>
<dbReference type="GO" id="GO:1990904">
    <property type="term" value="C:ribonucleoprotein complex"/>
    <property type="evidence" value="ECO:0007669"/>
    <property type="project" value="UniProtKB-KW"/>
</dbReference>
<dbReference type="SUPFAM" id="SSF55315">
    <property type="entry name" value="L30e-like"/>
    <property type="match status" value="1"/>
</dbReference>
<comment type="caution">
    <text evidence="6">The sequence shown here is derived from an EMBL/GenBank/DDBJ whole genome shotgun (WGS) entry which is preliminary data.</text>
</comment>
<keyword evidence="7" id="KW-1185">Reference proteome</keyword>
<dbReference type="GO" id="GO:0003735">
    <property type="term" value="F:structural constituent of ribosome"/>
    <property type="evidence" value="ECO:0007669"/>
    <property type="project" value="InterPro"/>
</dbReference>
<feature type="non-terminal residue" evidence="6">
    <location>
        <position position="103"/>
    </location>
</feature>